<accession>A0A8C9XUT6</accession>
<dbReference type="InterPro" id="IPR036691">
    <property type="entry name" value="Endo/exonu/phosph_ase_sf"/>
</dbReference>
<name>A0A8C9XUT6_SANLU</name>
<dbReference type="AlphaFoldDB" id="A0A8C9XUT6"/>
<dbReference type="Gene3D" id="3.60.10.10">
    <property type="entry name" value="Endonuclease/exonuclease/phosphatase"/>
    <property type="match status" value="1"/>
</dbReference>
<proteinExistence type="predicted"/>
<keyword evidence="2" id="KW-1185">Reference proteome</keyword>
<sequence>LEKGWVGQVYHSTFQGKARGAGILINKSVPFVSSEIKSDPNGRFVIVVGKLYSLPVTLACVYAPNWDDSKFMSNFPSGIPYLDTHQLILAGDCNCVMSPLLDRSSTPVVARSKMAEYIEDFLQCCAMFDPWRYLYPTKKEYSTQMTPN</sequence>
<dbReference type="GeneTree" id="ENSGT01140000283012"/>
<protein>
    <submittedName>
        <fullName evidence="1">Uncharacterized protein</fullName>
    </submittedName>
</protein>
<reference evidence="1" key="2">
    <citation type="submission" date="2025-09" db="UniProtKB">
        <authorList>
            <consortium name="Ensembl"/>
        </authorList>
    </citation>
    <scope>IDENTIFICATION</scope>
</reference>
<dbReference type="Ensembl" id="ENSSLUT00000014029.1">
    <property type="protein sequence ID" value="ENSSLUP00000013582.1"/>
    <property type="gene ID" value="ENSSLUG00000006403.1"/>
</dbReference>
<dbReference type="SUPFAM" id="SSF56219">
    <property type="entry name" value="DNase I-like"/>
    <property type="match status" value="1"/>
</dbReference>
<dbReference type="Proteomes" id="UP000694568">
    <property type="component" value="Unplaced"/>
</dbReference>
<evidence type="ECO:0000313" key="1">
    <source>
        <dbReference type="Ensembl" id="ENSSLUP00000013582.1"/>
    </source>
</evidence>
<reference evidence="1" key="1">
    <citation type="submission" date="2025-08" db="UniProtKB">
        <authorList>
            <consortium name="Ensembl"/>
        </authorList>
    </citation>
    <scope>IDENTIFICATION</scope>
</reference>
<organism evidence="1 2">
    <name type="scientific">Sander lucioperca</name>
    <name type="common">Pike-perch</name>
    <name type="synonym">Perca lucioperca</name>
    <dbReference type="NCBI Taxonomy" id="283035"/>
    <lineage>
        <taxon>Eukaryota</taxon>
        <taxon>Metazoa</taxon>
        <taxon>Chordata</taxon>
        <taxon>Craniata</taxon>
        <taxon>Vertebrata</taxon>
        <taxon>Euteleostomi</taxon>
        <taxon>Actinopterygii</taxon>
        <taxon>Neopterygii</taxon>
        <taxon>Teleostei</taxon>
        <taxon>Neoteleostei</taxon>
        <taxon>Acanthomorphata</taxon>
        <taxon>Eupercaria</taxon>
        <taxon>Perciformes</taxon>
        <taxon>Percoidei</taxon>
        <taxon>Percidae</taxon>
        <taxon>Luciopercinae</taxon>
        <taxon>Sander</taxon>
    </lineage>
</organism>
<evidence type="ECO:0000313" key="2">
    <source>
        <dbReference type="Proteomes" id="UP000694568"/>
    </source>
</evidence>